<dbReference type="RefSeq" id="WP_345519738.1">
    <property type="nucleotide sequence ID" value="NZ_BAAAXD010000055.1"/>
</dbReference>
<feature type="domain" description="IclR-ED" evidence="3">
    <location>
        <begin position="172"/>
        <end position="398"/>
    </location>
</feature>
<dbReference type="InterPro" id="IPR029016">
    <property type="entry name" value="GAF-like_dom_sf"/>
</dbReference>
<dbReference type="Proteomes" id="UP001589710">
    <property type="component" value="Unassembled WGS sequence"/>
</dbReference>
<dbReference type="Gene3D" id="2.30.110.10">
    <property type="entry name" value="Electron Transport, Fmn-binding Protein, Chain A"/>
    <property type="match status" value="1"/>
</dbReference>
<dbReference type="InterPro" id="IPR002563">
    <property type="entry name" value="Flavin_Rdtase-like_dom"/>
</dbReference>
<evidence type="ECO:0000259" key="3">
    <source>
        <dbReference type="PROSITE" id="PS51078"/>
    </source>
</evidence>
<dbReference type="SUPFAM" id="SSF50475">
    <property type="entry name" value="FMN-binding split barrel"/>
    <property type="match status" value="1"/>
</dbReference>
<accession>A0ABV5RII1</accession>
<dbReference type="Pfam" id="PF01613">
    <property type="entry name" value="Flavin_Reduct"/>
    <property type="match status" value="1"/>
</dbReference>
<dbReference type="InterPro" id="IPR014757">
    <property type="entry name" value="Tscrpt_reg_IclR_C"/>
</dbReference>
<dbReference type="Gene3D" id="3.30.450.40">
    <property type="match status" value="1"/>
</dbReference>
<sequence length="416" mass="44527">MTESQQTGEPGTVDPAHYREVMGHYPTGVAVVTGTTESGEPVGMVVGTFTSVSLDPPLVSFMPKTTSGTFALMRDSGTFCVNVLAHDQLELCRTMAVPRPGKFDDVAWSPSAYGAPALDGAVAHIHCTLDRVVPAGDHLIVLCCVQDMAVTRPATPLLFFQGGYGGFSTRGLAARGDAELIEAVLLADVARTAVERLAREHRCEAAVLVAVNDHELTTAVSAFGGCARPQEQLGQRVPLMPPLGEAYIAWAPEETIGAWLGRASSQEPEVAEKYRRRLKTVRELGYAMSRIQPEGGPQYADLTDAMREYAGGELTPARERAVRAVISSASPFYETCEIVDGETYDLGAIIGPVLGPDGSVVLCLRLGQLPRGADAHQVRRWIASLKEAAARISRSLEARAGDQYAAWQATTGDYLI</sequence>
<dbReference type="InterPro" id="IPR012349">
    <property type="entry name" value="Split_barrel_FMN-bd"/>
</dbReference>
<keyword evidence="5" id="KW-1185">Reference proteome</keyword>
<dbReference type="SMART" id="SM00903">
    <property type="entry name" value="Flavin_Reduct"/>
    <property type="match status" value="1"/>
</dbReference>
<protein>
    <submittedName>
        <fullName evidence="4">Flavin reductase</fullName>
    </submittedName>
</protein>
<dbReference type="EMBL" id="JBHMCG010000151">
    <property type="protein sequence ID" value="MFB9577662.1"/>
    <property type="molecule type" value="Genomic_DNA"/>
</dbReference>
<proteinExistence type="inferred from homology"/>
<dbReference type="PROSITE" id="PS51078">
    <property type="entry name" value="ICLR_ED"/>
    <property type="match status" value="1"/>
</dbReference>
<evidence type="ECO:0000256" key="2">
    <source>
        <dbReference type="ARBA" id="ARBA00023002"/>
    </source>
</evidence>
<dbReference type="PANTHER" id="PTHR30466">
    <property type="entry name" value="FLAVIN REDUCTASE"/>
    <property type="match status" value="1"/>
</dbReference>
<gene>
    <name evidence="4" type="ORF">ACFFTL_36645</name>
</gene>
<dbReference type="InterPro" id="IPR050268">
    <property type="entry name" value="NADH-dep_flavin_reductase"/>
</dbReference>
<comment type="similarity">
    <text evidence="1">Belongs to the non-flavoprotein flavin reductase family.</text>
</comment>
<dbReference type="PANTHER" id="PTHR30466:SF11">
    <property type="entry name" value="FLAVIN-DEPENDENT MONOOXYGENASE, REDUCTASE SUBUNIT HSAB"/>
    <property type="match status" value="1"/>
</dbReference>
<evidence type="ECO:0000256" key="1">
    <source>
        <dbReference type="ARBA" id="ARBA00008898"/>
    </source>
</evidence>
<organism evidence="4 5">
    <name type="scientific">Streptomyces yanii</name>
    <dbReference type="NCBI Taxonomy" id="78510"/>
    <lineage>
        <taxon>Bacteria</taxon>
        <taxon>Bacillati</taxon>
        <taxon>Actinomycetota</taxon>
        <taxon>Actinomycetes</taxon>
        <taxon>Kitasatosporales</taxon>
        <taxon>Streptomycetaceae</taxon>
        <taxon>Streptomyces</taxon>
    </lineage>
</organism>
<dbReference type="SUPFAM" id="SSF55781">
    <property type="entry name" value="GAF domain-like"/>
    <property type="match status" value="1"/>
</dbReference>
<evidence type="ECO:0000313" key="4">
    <source>
        <dbReference type="EMBL" id="MFB9577662.1"/>
    </source>
</evidence>
<reference evidence="4 5" key="1">
    <citation type="submission" date="2024-09" db="EMBL/GenBank/DDBJ databases">
        <authorList>
            <person name="Sun Q."/>
            <person name="Mori K."/>
        </authorList>
    </citation>
    <scope>NUCLEOTIDE SEQUENCE [LARGE SCALE GENOMIC DNA]</scope>
    <source>
        <strain evidence="4 5">JCM 3331</strain>
    </source>
</reference>
<name>A0ABV5RII1_9ACTN</name>
<keyword evidence="2" id="KW-0560">Oxidoreductase</keyword>
<evidence type="ECO:0000313" key="5">
    <source>
        <dbReference type="Proteomes" id="UP001589710"/>
    </source>
</evidence>
<comment type="caution">
    <text evidence="4">The sequence shown here is derived from an EMBL/GenBank/DDBJ whole genome shotgun (WGS) entry which is preliminary data.</text>
</comment>